<sequence length="96" mass="10946">MSPRMRAAAALSALLTQSLGSVRAARATFALLQLERPPVMSIASPCVDICKFDDKTGLCIGCMRTRDECKSWKKMKDKHRKKIIEDRPRRERKLKK</sequence>
<organism evidence="2 3">
    <name type="scientific">Paraburkholderia atlantica</name>
    <dbReference type="NCBI Taxonomy" id="2654982"/>
    <lineage>
        <taxon>Bacteria</taxon>
        <taxon>Pseudomonadati</taxon>
        <taxon>Pseudomonadota</taxon>
        <taxon>Betaproteobacteria</taxon>
        <taxon>Burkholderiales</taxon>
        <taxon>Burkholderiaceae</taxon>
        <taxon>Paraburkholderia</taxon>
    </lineage>
</organism>
<comment type="caution">
    <text evidence="2">The sequence shown here is derived from an EMBL/GenBank/DDBJ whole genome shotgun (WGS) entry which is preliminary data.</text>
</comment>
<dbReference type="Pfam" id="PF06945">
    <property type="entry name" value="DUF1289"/>
    <property type="match status" value="1"/>
</dbReference>
<dbReference type="InterPro" id="IPR010710">
    <property type="entry name" value="DUF1289"/>
</dbReference>
<dbReference type="AlphaFoldDB" id="A0A7W8QFG7"/>
<evidence type="ECO:0000256" key="1">
    <source>
        <dbReference type="SAM" id="SignalP"/>
    </source>
</evidence>
<feature type="chain" id="PRO_5030703050" evidence="1">
    <location>
        <begin position="25"/>
        <end position="96"/>
    </location>
</feature>
<reference evidence="2 3" key="1">
    <citation type="submission" date="2020-08" db="EMBL/GenBank/DDBJ databases">
        <title>Genomic Encyclopedia of Type Strains, Phase IV (KMG-V): Genome sequencing to study the core and pangenomes of soil and plant-associated prokaryotes.</title>
        <authorList>
            <person name="Whitman W."/>
        </authorList>
    </citation>
    <scope>NUCLEOTIDE SEQUENCE [LARGE SCALE GENOMIC DNA]</scope>
    <source>
        <strain evidence="2 3">JPY158</strain>
    </source>
</reference>
<gene>
    <name evidence="2" type="ORF">HDG40_007456</name>
</gene>
<accession>A0A7W8QFG7</accession>
<dbReference type="PANTHER" id="PTHR35175">
    <property type="entry name" value="DUF1289 DOMAIN-CONTAINING PROTEIN"/>
    <property type="match status" value="1"/>
</dbReference>
<keyword evidence="3" id="KW-1185">Reference proteome</keyword>
<protein>
    <submittedName>
        <fullName evidence="2">Putative Fe-S protein YdhL (DUF1289 family)</fullName>
    </submittedName>
</protein>
<dbReference type="PANTHER" id="PTHR35175:SF2">
    <property type="entry name" value="DUF1289 DOMAIN-CONTAINING PROTEIN"/>
    <property type="match status" value="1"/>
</dbReference>
<name>A0A7W8QFG7_PARAM</name>
<feature type="signal peptide" evidence="1">
    <location>
        <begin position="1"/>
        <end position="24"/>
    </location>
</feature>
<dbReference type="EMBL" id="JACHDD010000022">
    <property type="protein sequence ID" value="MBB5429259.1"/>
    <property type="molecule type" value="Genomic_DNA"/>
</dbReference>
<dbReference type="Proteomes" id="UP000592780">
    <property type="component" value="Unassembled WGS sequence"/>
</dbReference>
<evidence type="ECO:0000313" key="2">
    <source>
        <dbReference type="EMBL" id="MBB5429259.1"/>
    </source>
</evidence>
<proteinExistence type="predicted"/>
<keyword evidence="1" id="KW-0732">Signal</keyword>
<evidence type="ECO:0000313" key="3">
    <source>
        <dbReference type="Proteomes" id="UP000592780"/>
    </source>
</evidence>